<gene>
    <name evidence="2" type="ORF">SAMN05421747_11617</name>
</gene>
<evidence type="ECO:0000313" key="2">
    <source>
        <dbReference type="EMBL" id="SFC60584.1"/>
    </source>
</evidence>
<keyword evidence="1" id="KW-1133">Transmembrane helix</keyword>
<accession>A0A1I1KHW4</accession>
<reference evidence="2 3" key="1">
    <citation type="submission" date="2016-10" db="EMBL/GenBank/DDBJ databases">
        <authorList>
            <person name="de Groot N.N."/>
        </authorList>
    </citation>
    <scope>NUCLEOTIDE SEQUENCE [LARGE SCALE GENOMIC DNA]</scope>
    <source>
        <strain evidence="2 3">DSM 22900</strain>
    </source>
</reference>
<feature type="transmembrane region" description="Helical" evidence="1">
    <location>
        <begin position="42"/>
        <end position="69"/>
    </location>
</feature>
<sequence length="206" mass="23148">MEQQTLESRIKKEGASLGVSFGIIMAVIGILTMYWLVSSSSFIVTSFGSIVFVYIIPLIIGILFCIRLRKNIGGYWTFKQALVGIFVMFLVSWALSTAVGLVFERFIEPDIRERMLMNVQNNLITFLENQQVPDEDIDKATASIDQAIEGAANMTWGQQFKSYAIMIIVQFVVAMIFAAIFKRNPPMFAVYDETTDNDSGLREPTA</sequence>
<keyword evidence="1" id="KW-0472">Membrane</keyword>
<evidence type="ECO:0000313" key="3">
    <source>
        <dbReference type="Proteomes" id="UP000199577"/>
    </source>
</evidence>
<evidence type="ECO:0008006" key="4">
    <source>
        <dbReference type="Google" id="ProtNLM"/>
    </source>
</evidence>
<proteinExistence type="predicted"/>
<feature type="transmembrane region" description="Helical" evidence="1">
    <location>
        <begin position="163"/>
        <end position="181"/>
    </location>
</feature>
<name>A0A1I1KHW4_9SPHI</name>
<dbReference type="OrthoDB" id="660361at2"/>
<feature type="transmembrane region" description="Helical" evidence="1">
    <location>
        <begin position="81"/>
        <end position="103"/>
    </location>
</feature>
<protein>
    <recommendedName>
        <fullName evidence="4">DUF4199 domain-containing protein</fullName>
    </recommendedName>
</protein>
<feature type="transmembrane region" description="Helical" evidence="1">
    <location>
        <begin position="15"/>
        <end position="36"/>
    </location>
</feature>
<dbReference type="RefSeq" id="WP_090974447.1">
    <property type="nucleotide sequence ID" value="NZ_FOLL01000016.1"/>
</dbReference>
<dbReference type="InterPro" id="IPR025250">
    <property type="entry name" value="DUF4199"/>
</dbReference>
<keyword evidence="3" id="KW-1185">Reference proteome</keyword>
<dbReference type="Pfam" id="PF13858">
    <property type="entry name" value="DUF4199"/>
    <property type="match status" value="1"/>
</dbReference>
<dbReference type="AlphaFoldDB" id="A0A1I1KHW4"/>
<dbReference type="Proteomes" id="UP000199577">
    <property type="component" value="Unassembled WGS sequence"/>
</dbReference>
<evidence type="ECO:0000256" key="1">
    <source>
        <dbReference type="SAM" id="Phobius"/>
    </source>
</evidence>
<organism evidence="2 3">
    <name type="scientific">Parapedobacter composti</name>
    <dbReference type="NCBI Taxonomy" id="623281"/>
    <lineage>
        <taxon>Bacteria</taxon>
        <taxon>Pseudomonadati</taxon>
        <taxon>Bacteroidota</taxon>
        <taxon>Sphingobacteriia</taxon>
        <taxon>Sphingobacteriales</taxon>
        <taxon>Sphingobacteriaceae</taxon>
        <taxon>Parapedobacter</taxon>
    </lineage>
</organism>
<keyword evidence="1" id="KW-0812">Transmembrane</keyword>
<dbReference type="EMBL" id="FOLL01000016">
    <property type="protein sequence ID" value="SFC60584.1"/>
    <property type="molecule type" value="Genomic_DNA"/>
</dbReference>
<dbReference type="STRING" id="623281.SAMN05421747_11617"/>